<dbReference type="OrthoDB" id="6656329at2"/>
<keyword evidence="1" id="KW-0472">Membrane</keyword>
<accession>A0A430JDY1</accession>
<evidence type="ECO:0000313" key="2">
    <source>
        <dbReference type="EMBL" id="RTE09260.1"/>
    </source>
</evidence>
<reference evidence="2 3" key="1">
    <citation type="submission" date="2018-12" db="EMBL/GenBank/DDBJ databases">
        <title>Bacillus ochoae sp. nov., Paenibacillus whitsoniae sp. nov., Paenibacillus spiritus sp. nov. Isolated from the Mars Exploration Rover during spacecraft assembly.</title>
        <authorList>
            <person name="Seuylemezian A."/>
            <person name="Vaishampayan P."/>
        </authorList>
    </citation>
    <scope>NUCLEOTIDE SEQUENCE [LARGE SCALE GENOMIC DNA]</scope>
    <source>
        <strain evidence="2 3">MER 54</strain>
    </source>
</reference>
<proteinExistence type="predicted"/>
<sequence>MRRQLFDSSEQSKAGARLARTEGSEDRMITWFVQLPVWTLVRVLGIGSFLSLSAGMVIGIMYGYPQMKGKKKAQLHRYHTYLNNAGTALALLHAVLLIIDTFMPFDWHEILVPFTAEHNPVLNGIGTVALYGLLLVLLTTDLRQKLRRKLWLTLHMLSYPIFVLALIHGLMLGTDRHLGIVQAMYTAAVLALIAATAGRYVSMRCEKRRKGLY</sequence>
<gene>
    <name evidence="2" type="ORF">EJQ19_12825</name>
</gene>
<dbReference type="EMBL" id="RXHU01000034">
    <property type="protein sequence ID" value="RTE09260.1"/>
    <property type="molecule type" value="Genomic_DNA"/>
</dbReference>
<evidence type="ECO:0000256" key="1">
    <source>
        <dbReference type="SAM" id="Phobius"/>
    </source>
</evidence>
<feature type="transmembrane region" description="Helical" evidence="1">
    <location>
        <begin position="40"/>
        <end position="64"/>
    </location>
</feature>
<keyword evidence="1" id="KW-1133">Transmembrane helix</keyword>
<evidence type="ECO:0000313" key="3">
    <source>
        <dbReference type="Proteomes" id="UP000276128"/>
    </source>
</evidence>
<comment type="caution">
    <text evidence="2">The sequence shown here is derived from an EMBL/GenBank/DDBJ whole genome shotgun (WGS) entry which is preliminary data.</text>
</comment>
<keyword evidence="3" id="KW-1185">Reference proteome</keyword>
<organism evidence="2 3">
    <name type="scientific">Paenibacillus whitsoniae</name>
    <dbReference type="NCBI Taxonomy" id="2496558"/>
    <lineage>
        <taxon>Bacteria</taxon>
        <taxon>Bacillati</taxon>
        <taxon>Bacillota</taxon>
        <taxon>Bacilli</taxon>
        <taxon>Bacillales</taxon>
        <taxon>Paenibacillaceae</taxon>
        <taxon>Paenibacillus</taxon>
    </lineage>
</organism>
<feature type="transmembrane region" description="Helical" evidence="1">
    <location>
        <begin position="120"/>
        <end position="138"/>
    </location>
</feature>
<dbReference type="AlphaFoldDB" id="A0A430JDY1"/>
<feature type="transmembrane region" description="Helical" evidence="1">
    <location>
        <begin position="183"/>
        <end position="201"/>
    </location>
</feature>
<feature type="transmembrane region" description="Helical" evidence="1">
    <location>
        <begin position="85"/>
        <end position="105"/>
    </location>
</feature>
<dbReference type="Proteomes" id="UP000276128">
    <property type="component" value="Unassembled WGS sequence"/>
</dbReference>
<protein>
    <submittedName>
        <fullName evidence="2">Ferric reductase</fullName>
    </submittedName>
</protein>
<keyword evidence="1" id="KW-0812">Transmembrane</keyword>
<name>A0A430JDY1_9BACL</name>
<feature type="transmembrane region" description="Helical" evidence="1">
    <location>
        <begin position="150"/>
        <end position="171"/>
    </location>
</feature>